<dbReference type="Proteomes" id="UP001066276">
    <property type="component" value="Chromosome 4_2"/>
</dbReference>
<keyword evidence="3" id="KW-1185">Reference proteome</keyword>
<proteinExistence type="predicted"/>
<organism evidence="2 3">
    <name type="scientific">Pleurodeles waltl</name>
    <name type="common">Iberian ribbed newt</name>
    <dbReference type="NCBI Taxonomy" id="8319"/>
    <lineage>
        <taxon>Eukaryota</taxon>
        <taxon>Metazoa</taxon>
        <taxon>Chordata</taxon>
        <taxon>Craniata</taxon>
        <taxon>Vertebrata</taxon>
        <taxon>Euteleostomi</taxon>
        <taxon>Amphibia</taxon>
        <taxon>Batrachia</taxon>
        <taxon>Caudata</taxon>
        <taxon>Salamandroidea</taxon>
        <taxon>Salamandridae</taxon>
        <taxon>Pleurodelinae</taxon>
        <taxon>Pleurodeles</taxon>
    </lineage>
</organism>
<feature type="region of interest" description="Disordered" evidence="1">
    <location>
        <begin position="43"/>
        <end position="97"/>
    </location>
</feature>
<comment type="caution">
    <text evidence="2">The sequence shown here is derived from an EMBL/GenBank/DDBJ whole genome shotgun (WGS) entry which is preliminary data.</text>
</comment>
<protein>
    <submittedName>
        <fullName evidence="2">Uncharacterized protein</fullName>
    </submittedName>
</protein>
<evidence type="ECO:0000313" key="3">
    <source>
        <dbReference type="Proteomes" id="UP001066276"/>
    </source>
</evidence>
<reference evidence="2" key="1">
    <citation type="journal article" date="2022" name="bioRxiv">
        <title>Sequencing and chromosome-scale assembly of the giantPleurodeles waltlgenome.</title>
        <authorList>
            <person name="Brown T."/>
            <person name="Elewa A."/>
            <person name="Iarovenko S."/>
            <person name="Subramanian E."/>
            <person name="Araus A.J."/>
            <person name="Petzold A."/>
            <person name="Susuki M."/>
            <person name="Suzuki K.-i.T."/>
            <person name="Hayashi T."/>
            <person name="Toyoda A."/>
            <person name="Oliveira C."/>
            <person name="Osipova E."/>
            <person name="Leigh N.D."/>
            <person name="Simon A."/>
            <person name="Yun M.H."/>
        </authorList>
    </citation>
    <scope>NUCLEOTIDE SEQUENCE</scope>
    <source>
        <strain evidence="2">20211129_DDA</strain>
        <tissue evidence="2">Liver</tissue>
    </source>
</reference>
<accession>A0AAV7SEJ9</accession>
<dbReference type="EMBL" id="JANPWB010000008">
    <property type="protein sequence ID" value="KAJ1162296.1"/>
    <property type="molecule type" value="Genomic_DNA"/>
</dbReference>
<dbReference type="AlphaFoldDB" id="A0AAV7SEJ9"/>
<feature type="compositionally biased region" description="Basic and acidic residues" evidence="1">
    <location>
        <begin position="53"/>
        <end position="95"/>
    </location>
</feature>
<name>A0AAV7SEJ9_PLEWA</name>
<evidence type="ECO:0000313" key="2">
    <source>
        <dbReference type="EMBL" id="KAJ1162296.1"/>
    </source>
</evidence>
<gene>
    <name evidence="2" type="ORF">NDU88_002764</name>
</gene>
<evidence type="ECO:0000256" key="1">
    <source>
        <dbReference type="SAM" id="MobiDB-lite"/>
    </source>
</evidence>
<sequence length="152" mass="17556">MGASPVIMHTYRSIRKVRLSAIGELSIYIERYEQTETLAKTVQEGLNSPLAGRKSETPPMGREKGSDRNRRQEKPLLGEETALRARRREKPEQSRMENTLLWQVRGKSAAFASTIVILKWRRLLRRTLQNCCRTREQSAKAKPRRAAISRPR</sequence>